<evidence type="ECO:0000313" key="2">
    <source>
        <dbReference type="Proteomes" id="UP000094385"/>
    </source>
</evidence>
<gene>
    <name evidence="1" type="ORF">LIPSTDRAFT_224441</name>
</gene>
<reference evidence="1 2" key="1">
    <citation type="journal article" date="2016" name="Proc. Natl. Acad. Sci. U.S.A.">
        <title>Comparative genomics of biotechnologically important yeasts.</title>
        <authorList>
            <person name="Riley R."/>
            <person name="Haridas S."/>
            <person name="Wolfe K.H."/>
            <person name="Lopes M.R."/>
            <person name="Hittinger C.T."/>
            <person name="Goeker M."/>
            <person name="Salamov A.A."/>
            <person name="Wisecaver J.H."/>
            <person name="Long T.M."/>
            <person name="Calvey C.H."/>
            <person name="Aerts A.L."/>
            <person name="Barry K.W."/>
            <person name="Choi C."/>
            <person name="Clum A."/>
            <person name="Coughlan A.Y."/>
            <person name="Deshpande S."/>
            <person name="Douglass A.P."/>
            <person name="Hanson S.J."/>
            <person name="Klenk H.-P."/>
            <person name="LaButti K.M."/>
            <person name="Lapidus A."/>
            <person name="Lindquist E.A."/>
            <person name="Lipzen A.M."/>
            <person name="Meier-Kolthoff J.P."/>
            <person name="Ohm R.A."/>
            <person name="Otillar R.P."/>
            <person name="Pangilinan J.L."/>
            <person name="Peng Y."/>
            <person name="Rokas A."/>
            <person name="Rosa C.A."/>
            <person name="Scheuner C."/>
            <person name="Sibirny A.A."/>
            <person name="Slot J.C."/>
            <person name="Stielow J.B."/>
            <person name="Sun H."/>
            <person name="Kurtzman C.P."/>
            <person name="Blackwell M."/>
            <person name="Grigoriev I.V."/>
            <person name="Jeffries T.W."/>
        </authorList>
    </citation>
    <scope>NUCLEOTIDE SEQUENCE [LARGE SCALE GENOMIC DNA]</scope>
    <source>
        <strain evidence="1 2">NRRL Y-11557</strain>
    </source>
</reference>
<name>A0A1E3PUC2_LIPST</name>
<accession>A0A1E3PUC2</accession>
<sequence length="76" mass="8485">MIGFSKCLISQYWTITSKADNDGKSKLPNISNDRVHAPIYLQRTVSIVSDELMLFILKSIILIIPYSSLPQPGNSC</sequence>
<dbReference type="AlphaFoldDB" id="A0A1E3PUC2"/>
<dbReference type="EMBL" id="KV454308">
    <property type="protein sequence ID" value="ODQ68878.1"/>
    <property type="molecule type" value="Genomic_DNA"/>
</dbReference>
<dbReference type="Proteomes" id="UP000094385">
    <property type="component" value="Unassembled WGS sequence"/>
</dbReference>
<protein>
    <submittedName>
        <fullName evidence="1">Uncharacterized protein</fullName>
    </submittedName>
</protein>
<keyword evidence="2" id="KW-1185">Reference proteome</keyword>
<proteinExistence type="predicted"/>
<organism evidence="1 2">
    <name type="scientific">Lipomyces starkeyi NRRL Y-11557</name>
    <dbReference type="NCBI Taxonomy" id="675824"/>
    <lineage>
        <taxon>Eukaryota</taxon>
        <taxon>Fungi</taxon>
        <taxon>Dikarya</taxon>
        <taxon>Ascomycota</taxon>
        <taxon>Saccharomycotina</taxon>
        <taxon>Lipomycetes</taxon>
        <taxon>Lipomycetales</taxon>
        <taxon>Lipomycetaceae</taxon>
        <taxon>Lipomyces</taxon>
    </lineage>
</organism>
<evidence type="ECO:0000313" key="1">
    <source>
        <dbReference type="EMBL" id="ODQ68878.1"/>
    </source>
</evidence>